<evidence type="ECO:0000313" key="3">
    <source>
        <dbReference type="Proteomes" id="UP000235748"/>
    </source>
</evidence>
<name>A0A2N6QBJ0_9STAP</name>
<feature type="domain" description="Fe/B12 periplasmic-binding" evidence="1">
    <location>
        <begin position="1"/>
        <end position="91"/>
    </location>
</feature>
<accession>A0A2N6QBJ0</accession>
<dbReference type="PROSITE" id="PS50983">
    <property type="entry name" value="FE_B12_PBP"/>
    <property type="match status" value="1"/>
</dbReference>
<dbReference type="Gene3D" id="3.40.50.1980">
    <property type="entry name" value="Nitrogenase molybdenum iron protein domain"/>
    <property type="match status" value="1"/>
</dbReference>
<evidence type="ECO:0000313" key="2">
    <source>
        <dbReference type="EMBL" id="PMC16771.1"/>
    </source>
</evidence>
<dbReference type="Proteomes" id="UP000235748">
    <property type="component" value="Unassembled WGS sequence"/>
</dbReference>
<dbReference type="AlphaFoldDB" id="A0A2N6QBJ0"/>
<dbReference type="InterPro" id="IPR002491">
    <property type="entry name" value="ABC_transptr_periplasmic_BD"/>
</dbReference>
<dbReference type="RefSeq" id="WP_048680638.1">
    <property type="nucleotide sequence ID" value="NZ_PNGG01000013.1"/>
</dbReference>
<gene>
    <name evidence="2" type="ORF">CJ235_12205</name>
</gene>
<dbReference type="SUPFAM" id="SSF53807">
    <property type="entry name" value="Helical backbone' metal receptor"/>
    <property type="match status" value="1"/>
</dbReference>
<protein>
    <recommendedName>
        <fullName evidence="1">Fe/B12 periplasmic-binding domain-containing protein</fullName>
    </recommendedName>
</protein>
<organism evidence="2 3">
    <name type="scientific">Staphylococcus pettenkoferi</name>
    <dbReference type="NCBI Taxonomy" id="170573"/>
    <lineage>
        <taxon>Bacteria</taxon>
        <taxon>Bacillati</taxon>
        <taxon>Bacillota</taxon>
        <taxon>Bacilli</taxon>
        <taxon>Bacillales</taxon>
        <taxon>Staphylococcaceae</taxon>
        <taxon>Staphylococcus</taxon>
    </lineage>
</organism>
<comment type="caution">
    <text evidence="2">The sequence shown here is derived from an EMBL/GenBank/DDBJ whole genome shotgun (WGS) entry which is preliminary data.</text>
</comment>
<dbReference type="EMBL" id="PNGG01000013">
    <property type="protein sequence ID" value="PMC16771.1"/>
    <property type="molecule type" value="Genomic_DNA"/>
</dbReference>
<sequence>MKMPKELEHNVNKNYSTILNEEKLSDYTGDYIILTTMGEESEFTETNNWKNLNAVKKGHIIKLDATDTAYNDPISLEKQRKIILRQLKNMN</sequence>
<reference evidence="2 3" key="1">
    <citation type="submission" date="2017-09" db="EMBL/GenBank/DDBJ databases">
        <title>Bacterial strain isolated from the female urinary microbiota.</title>
        <authorList>
            <person name="Thomas-White K."/>
            <person name="Kumar N."/>
            <person name="Forster S."/>
            <person name="Putonti C."/>
            <person name="Lawley T."/>
            <person name="Wolfe A.J."/>
        </authorList>
    </citation>
    <scope>NUCLEOTIDE SEQUENCE [LARGE SCALE GENOMIC DNA]</scope>
    <source>
        <strain evidence="2 3">UMB0834</strain>
    </source>
</reference>
<evidence type="ECO:0000259" key="1">
    <source>
        <dbReference type="PROSITE" id="PS50983"/>
    </source>
</evidence>
<proteinExistence type="predicted"/>